<dbReference type="Proteomes" id="UP001314229">
    <property type="component" value="Unassembled WGS sequence"/>
</dbReference>
<dbReference type="AlphaFoldDB" id="A0AAV1N928"/>
<gene>
    <name evidence="2" type="ORF">FSCOSCO3_A008876</name>
</gene>
<proteinExistence type="predicted"/>
<evidence type="ECO:0000313" key="3">
    <source>
        <dbReference type="Proteomes" id="UP001314229"/>
    </source>
</evidence>
<evidence type="ECO:0000313" key="2">
    <source>
        <dbReference type="EMBL" id="CAK6954904.1"/>
    </source>
</evidence>
<name>A0AAV1N928_SCOSC</name>
<comment type="caution">
    <text evidence="2">The sequence shown here is derived from an EMBL/GenBank/DDBJ whole genome shotgun (WGS) entry which is preliminary data.</text>
</comment>
<reference evidence="2 3" key="1">
    <citation type="submission" date="2024-01" db="EMBL/GenBank/DDBJ databases">
        <authorList>
            <person name="Alioto T."/>
            <person name="Alioto T."/>
            <person name="Gomez Garrido J."/>
        </authorList>
    </citation>
    <scope>NUCLEOTIDE SEQUENCE [LARGE SCALE GENOMIC DNA]</scope>
</reference>
<organism evidence="2 3">
    <name type="scientific">Scomber scombrus</name>
    <name type="common">Atlantic mackerel</name>
    <name type="synonym">Scomber vernalis</name>
    <dbReference type="NCBI Taxonomy" id="13677"/>
    <lineage>
        <taxon>Eukaryota</taxon>
        <taxon>Metazoa</taxon>
        <taxon>Chordata</taxon>
        <taxon>Craniata</taxon>
        <taxon>Vertebrata</taxon>
        <taxon>Euteleostomi</taxon>
        <taxon>Actinopterygii</taxon>
        <taxon>Neopterygii</taxon>
        <taxon>Teleostei</taxon>
        <taxon>Neoteleostei</taxon>
        <taxon>Acanthomorphata</taxon>
        <taxon>Pelagiaria</taxon>
        <taxon>Scombriformes</taxon>
        <taxon>Scombridae</taxon>
        <taxon>Scomber</taxon>
    </lineage>
</organism>
<sequence length="68" mass="7932">MPKSRLYRSRESRQTKQPRTRNKSKYEPELTGNLQTAQLTSFLLHPARPGWLLSHTAALEPTTARRRD</sequence>
<evidence type="ECO:0000256" key="1">
    <source>
        <dbReference type="SAM" id="MobiDB-lite"/>
    </source>
</evidence>
<keyword evidence="3" id="KW-1185">Reference proteome</keyword>
<protein>
    <submittedName>
        <fullName evidence="2">Uncharacterized protein</fullName>
    </submittedName>
</protein>
<feature type="region of interest" description="Disordered" evidence="1">
    <location>
        <begin position="1"/>
        <end position="30"/>
    </location>
</feature>
<dbReference type="EMBL" id="CAWUFR010000019">
    <property type="protein sequence ID" value="CAK6954904.1"/>
    <property type="molecule type" value="Genomic_DNA"/>
</dbReference>
<accession>A0AAV1N928</accession>